<proteinExistence type="predicted"/>
<accession>A0ACB5SJB5</accession>
<comment type="caution">
    <text evidence="1">The sequence shown here is derived from an EMBL/GenBank/DDBJ whole genome shotgun (WGS) entry which is preliminary data.</text>
</comment>
<reference evidence="1" key="1">
    <citation type="submission" date="2024-09" db="EMBL/GenBank/DDBJ databases">
        <title>Draft Genome Sequences of Neofusicoccum parvum.</title>
        <authorList>
            <person name="Ashida A."/>
            <person name="Camagna M."/>
            <person name="Tanaka A."/>
            <person name="Takemoto D."/>
        </authorList>
    </citation>
    <scope>NUCLEOTIDE SEQUENCE</scope>
    <source>
        <strain evidence="1">PPO83</strain>
    </source>
</reference>
<gene>
    <name evidence="1" type="primary">g11859</name>
    <name evidence="1" type="ORF">NpPPO83_00011859</name>
</gene>
<dbReference type="Proteomes" id="UP001165186">
    <property type="component" value="Unassembled WGS sequence"/>
</dbReference>
<keyword evidence="2" id="KW-1185">Reference proteome</keyword>
<dbReference type="EMBL" id="BSXG01000110">
    <property type="protein sequence ID" value="GME43642.1"/>
    <property type="molecule type" value="Genomic_DNA"/>
</dbReference>
<name>A0ACB5SJB5_9PEZI</name>
<sequence length="175" mass="18980">MLAPILLFVTEAFSSCFLPNGTDRNSIYNSTDNSTAYLPCHTVPDGEASMCCRLGDANPDTCRHDGLCQGDAGWYWRESCTDNTWQAKGCVKLCIDGAMGNDDVRLKQCDDGSWCCDQHGDGFGDECCSRNQGKWVNEDGEVVNTKPASSTVVAKTTSVSSSDIGMPIRSVTRHC</sequence>
<organism evidence="1 2">
    <name type="scientific">Neofusicoccum parvum</name>
    <dbReference type="NCBI Taxonomy" id="310453"/>
    <lineage>
        <taxon>Eukaryota</taxon>
        <taxon>Fungi</taxon>
        <taxon>Dikarya</taxon>
        <taxon>Ascomycota</taxon>
        <taxon>Pezizomycotina</taxon>
        <taxon>Dothideomycetes</taxon>
        <taxon>Dothideomycetes incertae sedis</taxon>
        <taxon>Botryosphaeriales</taxon>
        <taxon>Botryosphaeriaceae</taxon>
        <taxon>Neofusicoccum</taxon>
    </lineage>
</organism>
<protein>
    <submittedName>
        <fullName evidence="1">Uncharacterized protein</fullName>
    </submittedName>
</protein>
<evidence type="ECO:0000313" key="2">
    <source>
        <dbReference type="Proteomes" id="UP001165186"/>
    </source>
</evidence>
<evidence type="ECO:0000313" key="1">
    <source>
        <dbReference type="EMBL" id="GME43642.1"/>
    </source>
</evidence>